<evidence type="ECO:0000256" key="6">
    <source>
        <dbReference type="ARBA" id="ARBA00048785"/>
    </source>
</evidence>
<comment type="pathway">
    <text evidence="1 7">Cofactor biosynthesis; riboflavin biosynthesis; riboflavin from 2-hydroxy-3-oxobutyl phosphate and 5-amino-6-(D-ribitylamino)uracil: step 1/2.</text>
</comment>
<comment type="similarity">
    <text evidence="2 7">Belongs to the DMRL synthase family.</text>
</comment>
<comment type="function">
    <text evidence="7">Catalyzes the formation of 6,7-dimethyl-8-ribityllumazine by condensation of 5-amino-6-(D-ribitylamino)uracil with 3,4-dihydroxy-2-butanone 4-phosphate. This is the penultimate step in the biosynthesis of riboflavin.</text>
</comment>
<evidence type="ECO:0000313" key="8">
    <source>
        <dbReference type="EMBL" id="MDR6205478.1"/>
    </source>
</evidence>
<dbReference type="EC" id="2.5.1.78" evidence="3 7"/>
<evidence type="ECO:0000256" key="7">
    <source>
        <dbReference type="HAMAP-Rule" id="MF_00178"/>
    </source>
</evidence>
<evidence type="ECO:0000256" key="3">
    <source>
        <dbReference type="ARBA" id="ARBA00012664"/>
    </source>
</evidence>
<dbReference type="InterPro" id="IPR034964">
    <property type="entry name" value="LS"/>
</dbReference>
<dbReference type="SUPFAM" id="SSF52121">
    <property type="entry name" value="Lumazine synthase"/>
    <property type="match status" value="1"/>
</dbReference>
<feature type="binding site" evidence="7">
    <location>
        <position position="120"/>
    </location>
    <ligand>
        <name>5-amino-6-(D-ribitylamino)uracil</name>
        <dbReference type="ChEBI" id="CHEBI:15934"/>
    </ligand>
</feature>
<evidence type="ECO:0000256" key="4">
    <source>
        <dbReference type="ARBA" id="ARBA00022619"/>
    </source>
</evidence>
<accession>A0ABD5CJH8</accession>
<evidence type="ECO:0000256" key="2">
    <source>
        <dbReference type="ARBA" id="ARBA00007424"/>
    </source>
</evidence>
<evidence type="ECO:0000256" key="1">
    <source>
        <dbReference type="ARBA" id="ARBA00004917"/>
    </source>
</evidence>
<dbReference type="PANTHER" id="PTHR21058">
    <property type="entry name" value="6,7-DIMETHYL-8-RIBITYLLUMAZINE SYNTHASE DMRL SYNTHASE LUMAZINE SYNTHASE"/>
    <property type="match status" value="1"/>
</dbReference>
<organism evidence="8 9">
    <name type="scientific">Paraburkholderia graminis</name>
    <dbReference type="NCBI Taxonomy" id="60548"/>
    <lineage>
        <taxon>Bacteria</taxon>
        <taxon>Pseudomonadati</taxon>
        <taxon>Pseudomonadota</taxon>
        <taxon>Betaproteobacteria</taxon>
        <taxon>Burkholderiales</taxon>
        <taxon>Burkholderiaceae</taxon>
        <taxon>Paraburkholderia</taxon>
    </lineage>
</organism>
<keyword evidence="5 7" id="KW-0808">Transferase</keyword>
<name>A0ABD5CJH8_9BURK</name>
<dbReference type="HAMAP" id="MF_00178">
    <property type="entry name" value="Lumazine_synth"/>
    <property type="match status" value="1"/>
</dbReference>
<dbReference type="Gene3D" id="3.40.50.960">
    <property type="entry name" value="Lumazine/riboflavin synthase"/>
    <property type="match status" value="1"/>
</dbReference>
<dbReference type="InterPro" id="IPR036467">
    <property type="entry name" value="LS/RS_sf"/>
</dbReference>
<keyword evidence="4 7" id="KW-0686">Riboflavin biosynthesis</keyword>
<feature type="binding site" evidence="7">
    <location>
        <position position="134"/>
    </location>
    <ligand>
        <name>(2S)-2-hydroxy-3-oxobutyl phosphate</name>
        <dbReference type="ChEBI" id="CHEBI:58830"/>
    </ligand>
</feature>
<feature type="binding site" evidence="7">
    <location>
        <position position="29"/>
    </location>
    <ligand>
        <name>5-amino-6-(D-ribitylamino)uracil</name>
        <dbReference type="ChEBI" id="CHEBI:15934"/>
    </ligand>
</feature>
<sequence>MNTSHLIEAQAAFVSGGNRGRIAFVQACWHRDIVDQCKTSFLKVIEDFGYASGDIDLYEVPGAFEIPLHAKRLAQSSRYAGIVAAGLVVDGGIYRHEFVAQAVISGLMQVQLETGVPVFSAVLTPHHFHHGEEHVKFFTEHFVVKGAEVARACGETVNKLSLLQTA</sequence>
<feature type="binding site" evidence="7">
    <location>
        <begin position="63"/>
        <end position="65"/>
    </location>
    <ligand>
        <name>5-amino-6-(D-ribitylamino)uracil</name>
        <dbReference type="ChEBI" id="CHEBI:15934"/>
    </ligand>
</feature>
<feature type="binding site" evidence="7">
    <location>
        <begin position="87"/>
        <end position="89"/>
    </location>
    <ligand>
        <name>5-amino-6-(D-ribitylamino)uracil</name>
        <dbReference type="ChEBI" id="CHEBI:15934"/>
    </ligand>
</feature>
<evidence type="ECO:0000313" key="9">
    <source>
        <dbReference type="Proteomes" id="UP001245184"/>
    </source>
</evidence>
<dbReference type="GO" id="GO:0009231">
    <property type="term" value="P:riboflavin biosynthetic process"/>
    <property type="evidence" value="ECO:0007669"/>
    <property type="project" value="UniProtKB-UniRule"/>
</dbReference>
<dbReference type="AlphaFoldDB" id="A0ABD5CJH8"/>
<dbReference type="NCBIfam" id="NF009084">
    <property type="entry name" value="PRK12419.1"/>
    <property type="match status" value="1"/>
</dbReference>
<comment type="caution">
    <text evidence="7">Lacks conserved residue(s) required for the propagation of feature annotation.</text>
</comment>
<comment type="caution">
    <text evidence="8">The sequence shown here is derived from an EMBL/GenBank/DDBJ whole genome shotgun (WGS) entry which is preliminary data.</text>
</comment>
<dbReference type="RefSeq" id="WP_310033221.1">
    <property type="nucleotide sequence ID" value="NZ_JAVIZN010000002.1"/>
</dbReference>
<dbReference type="EMBL" id="JAVIZN010000002">
    <property type="protein sequence ID" value="MDR6205478.1"/>
    <property type="molecule type" value="Genomic_DNA"/>
</dbReference>
<dbReference type="Pfam" id="PF00885">
    <property type="entry name" value="DMRL_synthase"/>
    <property type="match status" value="1"/>
</dbReference>
<proteinExistence type="inferred from homology"/>
<dbReference type="PANTHER" id="PTHR21058:SF0">
    <property type="entry name" value="6,7-DIMETHYL-8-RIBITYLLUMAZINE SYNTHASE"/>
    <property type="match status" value="1"/>
</dbReference>
<comment type="catalytic activity">
    <reaction evidence="6 7">
        <text>(2S)-2-hydroxy-3-oxobutyl phosphate + 5-amino-6-(D-ribitylamino)uracil = 6,7-dimethyl-8-(1-D-ribityl)lumazine + phosphate + 2 H2O + H(+)</text>
        <dbReference type="Rhea" id="RHEA:26152"/>
        <dbReference type="ChEBI" id="CHEBI:15377"/>
        <dbReference type="ChEBI" id="CHEBI:15378"/>
        <dbReference type="ChEBI" id="CHEBI:15934"/>
        <dbReference type="ChEBI" id="CHEBI:43474"/>
        <dbReference type="ChEBI" id="CHEBI:58201"/>
        <dbReference type="ChEBI" id="CHEBI:58830"/>
        <dbReference type="EC" id="2.5.1.78"/>
    </reaction>
</comment>
<reference evidence="8 9" key="1">
    <citation type="submission" date="2023-08" db="EMBL/GenBank/DDBJ databases">
        <title>Genome sequencing of plant associated microbes to promote plant fitness in Sorghum bicolor and Oryza sativa.</title>
        <authorList>
            <person name="Coleman-Derr D."/>
        </authorList>
    </citation>
    <scope>NUCLEOTIDE SEQUENCE [LARGE SCALE GENOMIC DNA]</scope>
    <source>
        <strain evidence="8 9">SLBN-33</strain>
    </source>
</reference>
<gene>
    <name evidence="7" type="primary">ribH</name>
    <name evidence="8" type="ORF">QF025_004198</name>
</gene>
<dbReference type="Proteomes" id="UP001245184">
    <property type="component" value="Unassembled WGS sequence"/>
</dbReference>
<feature type="active site" description="Proton donor" evidence="7">
    <location>
        <position position="95"/>
    </location>
</feature>
<dbReference type="InterPro" id="IPR002180">
    <property type="entry name" value="LS/RS"/>
</dbReference>
<dbReference type="GO" id="GO:0000906">
    <property type="term" value="F:6,7-dimethyl-8-ribityllumazine synthase activity"/>
    <property type="evidence" value="ECO:0007669"/>
    <property type="project" value="UniProtKB-UniRule"/>
</dbReference>
<evidence type="ECO:0000256" key="5">
    <source>
        <dbReference type="ARBA" id="ARBA00022679"/>
    </source>
</evidence>
<protein>
    <recommendedName>
        <fullName evidence="3 7">6,7-dimethyl-8-ribityllumazine synthase</fullName>
        <shortName evidence="7">DMRL synthase</shortName>
        <shortName evidence="7">LS</shortName>
        <shortName evidence="7">Lumazine synthase</shortName>
        <ecNumber evidence="3 7">2.5.1.78</ecNumber>
    </recommendedName>
</protein>